<evidence type="ECO:0000313" key="6">
    <source>
        <dbReference type="Proteomes" id="UP000196878"/>
    </source>
</evidence>
<dbReference type="EMBL" id="NIPW01000007">
    <property type="protein sequence ID" value="OWJ79750.1"/>
    <property type="molecule type" value="Genomic_DNA"/>
</dbReference>
<reference evidence="5 6" key="1">
    <citation type="submission" date="2016-12" db="EMBL/GenBank/DDBJ databases">
        <title>Comparison of Traditional DNA-DNA Hybridization with In Silico Genomic Analysis.</title>
        <authorList>
            <person name="Nicholson A.C."/>
            <person name="Humrighouse B.W."/>
            <person name="Graziano J."/>
            <person name="Lasker B."/>
            <person name="Whitney A.M."/>
            <person name="Mcquiston J.R."/>
        </authorList>
    </citation>
    <scope>NUCLEOTIDE SEQUENCE [LARGE SCALE GENOMIC DNA]</scope>
    <source>
        <strain evidence="5 6">H2240</strain>
    </source>
</reference>
<evidence type="ECO:0000259" key="4">
    <source>
        <dbReference type="Pfam" id="PF01979"/>
    </source>
</evidence>
<dbReference type="GO" id="GO:0016810">
    <property type="term" value="F:hydrolase activity, acting on carbon-nitrogen (but not peptide) bonds"/>
    <property type="evidence" value="ECO:0007669"/>
    <property type="project" value="InterPro"/>
</dbReference>
<comment type="caution">
    <text evidence="5">The sequence shown here is derived from an EMBL/GenBank/DDBJ whole genome shotgun (WGS) entry which is preliminary data.</text>
</comment>
<dbReference type="Gene3D" id="2.30.40.10">
    <property type="entry name" value="Urease, subunit C, domain 1"/>
    <property type="match status" value="1"/>
</dbReference>
<dbReference type="NCBIfam" id="NF004801">
    <property type="entry name" value="PRK06151.1"/>
    <property type="match status" value="1"/>
</dbReference>
<dbReference type="InterPro" id="IPR006680">
    <property type="entry name" value="Amidohydro-rel"/>
</dbReference>
<evidence type="ECO:0000313" key="5">
    <source>
        <dbReference type="EMBL" id="OWJ79750.1"/>
    </source>
</evidence>
<feature type="compositionally biased region" description="Polar residues" evidence="3">
    <location>
        <begin position="530"/>
        <end position="543"/>
    </location>
</feature>
<dbReference type="SUPFAM" id="SSF51556">
    <property type="entry name" value="Metallo-dependent hydrolases"/>
    <property type="match status" value="1"/>
</dbReference>
<proteinExistence type="inferred from homology"/>
<name>A0A212AEM0_9RHOB</name>
<dbReference type="SUPFAM" id="SSF51338">
    <property type="entry name" value="Composite domain of metallo-dependent hydrolases"/>
    <property type="match status" value="1"/>
</dbReference>
<dbReference type="Pfam" id="PF01979">
    <property type="entry name" value="Amidohydro_1"/>
    <property type="match status" value="1"/>
</dbReference>
<feature type="domain" description="Amidohydrolase-related" evidence="4">
    <location>
        <begin position="127"/>
        <end position="453"/>
    </location>
</feature>
<sequence length="543" mass="57768">MAAPEHAPHAARTAAAGWSALPLGARPPGRWALAARWIVADLPEGRRLVENGEVVIENDRVLWVGQRFPGEVSCRYDMGEALVGPGFVDLDALSDLDTTILGMDNQPAWRKGRVWPSDYAVRAREMYSPDELAFQKRYAFAQLLLNGITSALPIASLFYRAWGETVAEFEAAAEAAGDLGLRVWLGPAYRSGGVVLDAAGRMQPVFDEARGLAGLAEAAAFAERVHGSHGGLVSGMFAPDRVETCTEPLLRETFARAEALDMPVRLHMAQGAMELETVRRLHGMTAPAWLERLGLLSPRLIAPQATVATEDDLARYAANGVTVAHCPLVSGRHGSVLRSFSALKAQGVRVGMGTDTAPPDMVLNMAVGLIANRVAEGRGDAGSAAEFYDAATLAGADALRRPDLGRLAPGAKADIAVFDMADALIAPRIDPVQTLIVGATGRVTRATIVDGRIAMRGGEVAGLDLAHARRQAQEQFDRLVAQYPERTWQHPPVAEIFPPSYPLADPRSAARAGRPATSPDAPAAPPAQGPGTSSRPDIPTEQP</sequence>
<comment type="similarity">
    <text evidence="1">Belongs to the metallo-dependent hydrolases superfamily. ATZ/TRZ family.</text>
</comment>
<dbReference type="Proteomes" id="UP000196878">
    <property type="component" value="Unassembled WGS sequence"/>
</dbReference>
<feature type="region of interest" description="Disordered" evidence="3">
    <location>
        <begin position="491"/>
        <end position="543"/>
    </location>
</feature>
<dbReference type="InterPro" id="IPR050287">
    <property type="entry name" value="MTA/SAH_deaminase"/>
</dbReference>
<dbReference type="InterPro" id="IPR032466">
    <property type="entry name" value="Metal_Hydrolase"/>
</dbReference>
<dbReference type="InterPro" id="IPR011059">
    <property type="entry name" value="Metal-dep_hydrolase_composite"/>
</dbReference>
<organism evidence="5 6">
    <name type="scientific">Haematobacter genomosp. 1</name>
    <dbReference type="NCBI Taxonomy" id="366618"/>
    <lineage>
        <taxon>Bacteria</taxon>
        <taxon>Pseudomonadati</taxon>
        <taxon>Pseudomonadota</taxon>
        <taxon>Alphaproteobacteria</taxon>
        <taxon>Rhodobacterales</taxon>
        <taxon>Paracoccaceae</taxon>
        <taxon>Haematobacter</taxon>
    </lineage>
</organism>
<dbReference type="PANTHER" id="PTHR43794">
    <property type="entry name" value="AMINOHYDROLASE SSNA-RELATED"/>
    <property type="match status" value="1"/>
</dbReference>
<dbReference type="OrthoDB" id="9796020at2"/>
<dbReference type="PANTHER" id="PTHR43794:SF11">
    <property type="entry name" value="AMIDOHYDROLASE-RELATED DOMAIN-CONTAINING PROTEIN"/>
    <property type="match status" value="1"/>
</dbReference>
<dbReference type="Gene3D" id="3.20.20.140">
    <property type="entry name" value="Metal-dependent hydrolases"/>
    <property type="match status" value="1"/>
</dbReference>
<evidence type="ECO:0000256" key="3">
    <source>
        <dbReference type="SAM" id="MobiDB-lite"/>
    </source>
</evidence>
<evidence type="ECO:0000256" key="1">
    <source>
        <dbReference type="ARBA" id="ARBA00006745"/>
    </source>
</evidence>
<protein>
    <submittedName>
        <fullName evidence="5">N-ethylammeline chlorohydrolase</fullName>
    </submittedName>
</protein>
<evidence type="ECO:0000256" key="2">
    <source>
        <dbReference type="ARBA" id="ARBA00022801"/>
    </source>
</evidence>
<dbReference type="AlphaFoldDB" id="A0A212AEM0"/>
<accession>A0A212AEM0</accession>
<gene>
    <name evidence="5" type="ORF">CDV49_05240</name>
</gene>
<keyword evidence="6" id="KW-1185">Reference proteome</keyword>
<keyword evidence="2 5" id="KW-0378">Hydrolase</keyword>